<organism evidence="2 3">
    <name type="scientific">Pontibacter virosus</name>
    <dbReference type="NCBI Taxonomy" id="1765052"/>
    <lineage>
        <taxon>Bacteria</taxon>
        <taxon>Pseudomonadati</taxon>
        <taxon>Bacteroidota</taxon>
        <taxon>Cytophagia</taxon>
        <taxon>Cytophagales</taxon>
        <taxon>Hymenobacteraceae</taxon>
        <taxon>Pontibacter</taxon>
    </lineage>
</organism>
<keyword evidence="1" id="KW-1133">Transmembrane helix</keyword>
<protein>
    <submittedName>
        <fullName evidence="2">Uncharacterized protein</fullName>
    </submittedName>
</protein>
<evidence type="ECO:0000313" key="3">
    <source>
        <dbReference type="Proteomes" id="UP000245466"/>
    </source>
</evidence>
<feature type="transmembrane region" description="Helical" evidence="1">
    <location>
        <begin position="81"/>
        <end position="105"/>
    </location>
</feature>
<keyword evidence="1" id="KW-0472">Membrane</keyword>
<evidence type="ECO:0000313" key="2">
    <source>
        <dbReference type="EMBL" id="PVY42264.1"/>
    </source>
</evidence>
<sequence>MLLLFAFNSGHSQSKNQSLYRVQVTTHNGLQLVGVLTHLGDSALQFVPLTQFNRRQLIGEPVLHSYPVKEIFLLKIRKNGAVARTALISGVIGFAAGSLLGWITYEDPCASSTSSWGCLDVLGKSGTIAAVGISGATVGAVIGALAGSGNTRYYLRGDFENYRQMRSELSQYVYSLPIADQR</sequence>
<keyword evidence="3" id="KW-1185">Reference proteome</keyword>
<dbReference type="Proteomes" id="UP000245466">
    <property type="component" value="Unassembled WGS sequence"/>
</dbReference>
<accession>A0A2U1B0Q2</accession>
<feature type="transmembrane region" description="Helical" evidence="1">
    <location>
        <begin position="125"/>
        <end position="146"/>
    </location>
</feature>
<comment type="caution">
    <text evidence="2">The sequence shown here is derived from an EMBL/GenBank/DDBJ whole genome shotgun (WGS) entry which is preliminary data.</text>
</comment>
<reference evidence="2 3" key="1">
    <citation type="submission" date="2018-04" db="EMBL/GenBank/DDBJ databases">
        <title>Genomic Encyclopedia of Type Strains, Phase IV (KMG-IV): sequencing the most valuable type-strain genomes for metagenomic binning, comparative biology and taxonomic classification.</title>
        <authorList>
            <person name="Goeker M."/>
        </authorList>
    </citation>
    <scope>NUCLEOTIDE SEQUENCE [LARGE SCALE GENOMIC DNA]</scope>
    <source>
        <strain evidence="2 3">DSM 100231</strain>
    </source>
</reference>
<keyword evidence="1" id="KW-0812">Transmembrane</keyword>
<gene>
    <name evidence="2" type="ORF">C8E01_103130</name>
</gene>
<dbReference type="EMBL" id="QEKI01000003">
    <property type="protein sequence ID" value="PVY42264.1"/>
    <property type="molecule type" value="Genomic_DNA"/>
</dbReference>
<evidence type="ECO:0000256" key="1">
    <source>
        <dbReference type="SAM" id="Phobius"/>
    </source>
</evidence>
<name>A0A2U1B0Q2_9BACT</name>
<proteinExistence type="predicted"/>
<dbReference type="AlphaFoldDB" id="A0A2U1B0Q2"/>